<dbReference type="Gene3D" id="2.160.10.10">
    <property type="entry name" value="Hexapeptide repeat proteins"/>
    <property type="match status" value="1"/>
</dbReference>
<protein>
    <submittedName>
        <fullName evidence="3">Putative colanic acid biosynthesis acetyltransferase WcaF</fullName>
    </submittedName>
</protein>
<dbReference type="OrthoDB" id="9801697at2"/>
<comment type="caution">
    <text evidence="3">The sequence shown here is derived from an EMBL/GenBank/DDBJ whole genome shotgun (WGS) entry which is preliminary data.</text>
</comment>
<reference evidence="3 4" key="1">
    <citation type="submission" date="2019-02" db="EMBL/GenBank/DDBJ databases">
        <title>Genomic Encyclopedia of Archaeal and Bacterial Type Strains, Phase II (KMG-II): from individual species to whole genera.</title>
        <authorList>
            <person name="Goeker M."/>
        </authorList>
    </citation>
    <scope>NUCLEOTIDE SEQUENCE [LARGE SCALE GENOMIC DNA]</scope>
    <source>
        <strain evidence="3 4">DSM 18101</strain>
    </source>
</reference>
<evidence type="ECO:0000313" key="4">
    <source>
        <dbReference type="Proteomes" id="UP000292958"/>
    </source>
</evidence>
<organism evidence="3 4">
    <name type="scientific">Edaphobacter modestus</name>
    <dbReference type="NCBI Taxonomy" id="388466"/>
    <lineage>
        <taxon>Bacteria</taxon>
        <taxon>Pseudomonadati</taxon>
        <taxon>Acidobacteriota</taxon>
        <taxon>Terriglobia</taxon>
        <taxon>Terriglobales</taxon>
        <taxon>Acidobacteriaceae</taxon>
        <taxon>Edaphobacter</taxon>
    </lineage>
</organism>
<evidence type="ECO:0000313" key="3">
    <source>
        <dbReference type="EMBL" id="RZU39670.1"/>
    </source>
</evidence>
<evidence type="ECO:0000256" key="2">
    <source>
        <dbReference type="ARBA" id="ARBA00022679"/>
    </source>
</evidence>
<dbReference type="InterPro" id="IPR011004">
    <property type="entry name" value="Trimer_LpxA-like_sf"/>
</dbReference>
<keyword evidence="2 3" id="KW-0808">Transferase</keyword>
<evidence type="ECO:0000256" key="1">
    <source>
        <dbReference type="ARBA" id="ARBA00007274"/>
    </source>
</evidence>
<dbReference type="GO" id="GO:0005829">
    <property type="term" value="C:cytosol"/>
    <property type="evidence" value="ECO:0007669"/>
    <property type="project" value="TreeGrafter"/>
</dbReference>
<gene>
    <name evidence="3" type="ORF">BDD14_1059</name>
</gene>
<dbReference type="Proteomes" id="UP000292958">
    <property type="component" value="Unassembled WGS sequence"/>
</dbReference>
<dbReference type="SUPFAM" id="SSF51161">
    <property type="entry name" value="Trimeric LpxA-like enzymes"/>
    <property type="match status" value="1"/>
</dbReference>
<dbReference type="AlphaFoldDB" id="A0A4Q7YQC4"/>
<dbReference type="CDD" id="cd05825">
    <property type="entry name" value="LbH_wcaF_like"/>
    <property type="match status" value="1"/>
</dbReference>
<keyword evidence="4" id="KW-1185">Reference proteome</keyword>
<proteinExistence type="inferred from homology"/>
<dbReference type="PANTHER" id="PTHR23416">
    <property type="entry name" value="SIALIC ACID SYNTHASE-RELATED"/>
    <property type="match status" value="1"/>
</dbReference>
<comment type="similarity">
    <text evidence="1">Belongs to the transferase hexapeptide repeat family.</text>
</comment>
<sequence>MPRPVHYNAADHISAETAADPYQRPAFSLQQRLRRLLWNICWALFYRTSPRPLHGWRSFLLRLFGATMGPACHFYPKSKVWAPWNLVCADQVTSADGAEIYNPAPVSFGSHAILSQDAYVCGATHDYDDPAFPLLAYAMTFGAYSWVCARASVGPGVSMGDGAVLGLGSVATRNLEAWTIYAGVPAVKLKERQRPADRGSNIL</sequence>
<dbReference type="PANTHER" id="PTHR23416:SF23">
    <property type="entry name" value="ACETYLTRANSFERASE C18B11.09C-RELATED"/>
    <property type="match status" value="1"/>
</dbReference>
<dbReference type="RefSeq" id="WP_130417848.1">
    <property type="nucleotide sequence ID" value="NZ_SHKW01000001.1"/>
</dbReference>
<accession>A0A4Q7YQC4</accession>
<dbReference type="EMBL" id="SHKW01000001">
    <property type="protein sequence ID" value="RZU39670.1"/>
    <property type="molecule type" value="Genomic_DNA"/>
</dbReference>
<dbReference type="GO" id="GO:0008374">
    <property type="term" value="F:O-acyltransferase activity"/>
    <property type="evidence" value="ECO:0007669"/>
    <property type="project" value="TreeGrafter"/>
</dbReference>
<dbReference type="InterPro" id="IPR051159">
    <property type="entry name" value="Hexapeptide_acetyltransf"/>
</dbReference>
<name>A0A4Q7YQC4_9BACT</name>